<dbReference type="CDD" id="cd01948">
    <property type="entry name" value="EAL"/>
    <property type="match status" value="1"/>
</dbReference>
<feature type="domain" description="EAL" evidence="3">
    <location>
        <begin position="573"/>
        <end position="815"/>
    </location>
</feature>
<dbReference type="PROSITE" id="PS51257">
    <property type="entry name" value="PROKAR_LIPOPROTEIN"/>
    <property type="match status" value="1"/>
</dbReference>
<dbReference type="Pfam" id="PF00989">
    <property type="entry name" value="PAS"/>
    <property type="match status" value="1"/>
</dbReference>
<dbReference type="PANTHER" id="PTHR33121">
    <property type="entry name" value="CYCLIC DI-GMP PHOSPHODIESTERASE PDEF"/>
    <property type="match status" value="1"/>
</dbReference>
<gene>
    <name evidence="4" type="ORF">LMG7974_01209</name>
</gene>
<keyword evidence="1" id="KW-0812">Transmembrane</keyword>
<dbReference type="InterPro" id="IPR000160">
    <property type="entry name" value="GGDEF_dom"/>
</dbReference>
<comment type="caution">
    <text evidence="4">The sequence shown here is derived from an EMBL/GenBank/DDBJ whole genome shotgun (WGS) entry which is preliminary data.</text>
</comment>
<accession>A0ABM8Q7Y6</accession>
<dbReference type="Pfam" id="PF00563">
    <property type="entry name" value="EAL"/>
    <property type="match status" value="1"/>
</dbReference>
<feature type="transmembrane region" description="Helical" evidence="1">
    <location>
        <begin position="6"/>
        <end position="25"/>
    </location>
</feature>
<dbReference type="PANTHER" id="PTHR33121:SF71">
    <property type="entry name" value="OXYGEN SENSOR PROTEIN DOSP"/>
    <property type="match status" value="1"/>
</dbReference>
<dbReference type="Gene3D" id="3.30.450.20">
    <property type="entry name" value="PAS domain"/>
    <property type="match status" value="1"/>
</dbReference>
<reference evidence="4 5" key="1">
    <citation type="submission" date="2020-11" db="EMBL/GenBank/DDBJ databases">
        <authorList>
            <person name="Peeters C."/>
        </authorList>
    </citation>
    <scope>NUCLEOTIDE SEQUENCE [LARGE SCALE GENOMIC DNA]</scope>
    <source>
        <strain evidence="4 5">LMG 7974</strain>
    </source>
</reference>
<dbReference type="PROSITE" id="PS50112">
    <property type="entry name" value="PAS"/>
    <property type="match status" value="1"/>
</dbReference>
<evidence type="ECO:0000313" key="5">
    <source>
        <dbReference type="Proteomes" id="UP000789803"/>
    </source>
</evidence>
<dbReference type="InterPro" id="IPR013767">
    <property type="entry name" value="PAS_fold"/>
</dbReference>
<dbReference type="NCBIfam" id="TIGR00229">
    <property type="entry name" value="sensory_box"/>
    <property type="match status" value="1"/>
</dbReference>
<organism evidence="4 5">
    <name type="scientific">Campylobacter majalis</name>
    <dbReference type="NCBI Taxonomy" id="2790656"/>
    <lineage>
        <taxon>Bacteria</taxon>
        <taxon>Pseudomonadati</taxon>
        <taxon>Campylobacterota</taxon>
        <taxon>Epsilonproteobacteria</taxon>
        <taxon>Campylobacterales</taxon>
        <taxon>Campylobacteraceae</taxon>
        <taxon>Campylobacter</taxon>
    </lineage>
</organism>
<dbReference type="PROSITE" id="PS50883">
    <property type="entry name" value="EAL"/>
    <property type="match status" value="1"/>
</dbReference>
<dbReference type="SMART" id="SM00267">
    <property type="entry name" value="GGDEF"/>
    <property type="match status" value="1"/>
</dbReference>
<dbReference type="Proteomes" id="UP000789803">
    <property type="component" value="Unassembled WGS sequence"/>
</dbReference>
<dbReference type="InterPro" id="IPR001633">
    <property type="entry name" value="EAL_dom"/>
</dbReference>
<evidence type="ECO:0000256" key="1">
    <source>
        <dbReference type="SAM" id="Phobius"/>
    </source>
</evidence>
<evidence type="ECO:0008006" key="6">
    <source>
        <dbReference type="Google" id="ProtNLM"/>
    </source>
</evidence>
<dbReference type="Gene3D" id="3.30.70.270">
    <property type="match status" value="1"/>
</dbReference>
<evidence type="ECO:0000259" key="3">
    <source>
        <dbReference type="PROSITE" id="PS50883"/>
    </source>
</evidence>
<keyword evidence="1" id="KW-0472">Membrane</keyword>
<dbReference type="InterPro" id="IPR000014">
    <property type="entry name" value="PAS"/>
</dbReference>
<dbReference type="SUPFAM" id="SSF141868">
    <property type="entry name" value="EAL domain-like"/>
    <property type="match status" value="1"/>
</dbReference>
<dbReference type="Gene3D" id="3.20.20.450">
    <property type="entry name" value="EAL domain"/>
    <property type="match status" value="1"/>
</dbReference>
<dbReference type="SUPFAM" id="SSF55785">
    <property type="entry name" value="PYP-like sensor domain (PAS domain)"/>
    <property type="match status" value="1"/>
</dbReference>
<name>A0ABM8Q7Y6_9BACT</name>
<dbReference type="InterPro" id="IPR035965">
    <property type="entry name" value="PAS-like_dom_sf"/>
</dbReference>
<dbReference type="RefSeq" id="WP_229933004.1">
    <property type="nucleotide sequence ID" value="NZ_CAJHOF010000010.1"/>
</dbReference>
<dbReference type="InterPro" id="IPR043128">
    <property type="entry name" value="Rev_trsase/Diguanyl_cyclase"/>
</dbReference>
<dbReference type="SMART" id="SM00091">
    <property type="entry name" value="PAS"/>
    <property type="match status" value="1"/>
</dbReference>
<dbReference type="InterPro" id="IPR050706">
    <property type="entry name" value="Cyclic-di-GMP_PDE-like"/>
</dbReference>
<feature type="transmembrane region" description="Helical" evidence="1">
    <location>
        <begin position="242"/>
        <end position="266"/>
    </location>
</feature>
<dbReference type="InterPro" id="IPR035919">
    <property type="entry name" value="EAL_sf"/>
</dbReference>
<dbReference type="CDD" id="cd00130">
    <property type="entry name" value="PAS"/>
    <property type="match status" value="1"/>
</dbReference>
<feature type="domain" description="PAS" evidence="2">
    <location>
        <begin position="271"/>
        <end position="329"/>
    </location>
</feature>
<dbReference type="InterPro" id="IPR029787">
    <property type="entry name" value="Nucleotide_cyclase"/>
</dbReference>
<evidence type="ECO:0000313" key="4">
    <source>
        <dbReference type="EMBL" id="CAD7288898.1"/>
    </source>
</evidence>
<keyword evidence="1" id="KW-1133">Transmembrane helix</keyword>
<keyword evidence="5" id="KW-1185">Reference proteome</keyword>
<protein>
    <recommendedName>
        <fullName evidence="6">EAL domain-containing protein</fullName>
    </recommendedName>
</protein>
<dbReference type="SMART" id="SM00052">
    <property type="entry name" value="EAL"/>
    <property type="match status" value="1"/>
</dbReference>
<evidence type="ECO:0000259" key="2">
    <source>
        <dbReference type="PROSITE" id="PS50112"/>
    </source>
</evidence>
<sequence length="815" mass="94245">MKSQRLGLIILVFVVIFTACVLFVYKLNDTVKDNIQWRNSIMNLRILNKQIDAYFKTNLSNIKYDDINAIFSEFYENLQILSSLDSFSVLSEIYGNENDLNIIQTIYEKKRNLLDRFNYVAAGAVAFLIDSDYALSQQRSKMSLIEALLVKLKNIDYTKKELLNQLEAEIEFLSVNIIKDFENTSNKSQLLTLQKANFALSSLMAMHEMHSDNEVLNLSNYLDNILIAYDHQHSRISDLLQVFMFIAFLMFYVLIVVLILQGIGIYKDQKEMAMLKAAISNSFGSIIFTDTQNKITYVNKAFELTNKYTLEEIKGKSPNILKSFYHSEEFYDKLKDAIYNNNVWSNEELISKTKDDEYIYEKVQFIPFEYSGKLAGFIGLKQDKTYETKIIKELEQKTKQAQAQSIIDKMTGFGNYFAITERLDEGRDGIIINITIKNFDNLRFFYQTKTVEAMLVAFANTLKLCVETSDIKAELFRFQDDEFYIWYKGDDLNADVALLQSYFSFSNLDITIENKIERLPGLKAIIGVSLSMDTTQTNRLMQAILANQQAKKLGNDIYFYRENDAIELRYYKNQITTQLIEYALENDTVIVECQGIYDVKNPDKQATYYEVLVRLIDQSGKIRYPGEFLEVAMQAQLYTQITKKVIEHAFALVERYPDYTFSINLSGIDIIDSSVREFLEEKLTKCTRPEHVCFELLESEEVSDYSIVNSFIKHIKSYGSSISIDDFGSGYSNYYRILELDIDNIKIDGSIIKKLPFDQNSRYLLETIINFASKQGYTVIAEFVSSPEILEELKKFNVPYAQGFLLGKPKSVDLL</sequence>
<dbReference type="EMBL" id="CAJHOF010000010">
    <property type="protein sequence ID" value="CAD7288898.1"/>
    <property type="molecule type" value="Genomic_DNA"/>
</dbReference>
<dbReference type="SUPFAM" id="SSF55073">
    <property type="entry name" value="Nucleotide cyclase"/>
    <property type="match status" value="1"/>
</dbReference>
<proteinExistence type="predicted"/>